<comment type="caution">
    <text evidence="3">The sequence shown here is derived from an EMBL/GenBank/DDBJ whole genome shotgun (WGS) entry which is preliminary data.</text>
</comment>
<keyword evidence="4" id="KW-1185">Reference proteome</keyword>
<evidence type="ECO:0000313" key="4">
    <source>
        <dbReference type="Proteomes" id="UP001347796"/>
    </source>
</evidence>
<dbReference type="AlphaFoldDB" id="A0AAN8K4B4"/>
<feature type="domain" description="Macro" evidence="2">
    <location>
        <begin position="34"/>
        <end position="285"/>
    </location>
</feature>
<reference evidence="3 4" key="1">
    <citation type="submission" date="2024-01" db="EMBL/GenBank/DDBJ databases">
        <title>The genome of the rayed Mediterranean limpet Patella caerulea (Linnaeus, 1758).</title>
        <authorList>
            <person name="Anh-Thu Weber A."/>
            <person name="Halstead-Nussloch G."/>
        </authorList>
    </citation>
    <scope>NUCLEOTIDE SEQUENCE [LARGE SCALE GENOMIC DNA]</scope>
    <source>
        <strain evidence="3">AATW-2023a</strain>
        <tissue evidence="3">Whole specimen</tissue>
    </source>
</reference>
<proteinExistence type="predicted"/>
<dbReference type="EMBL" id="JAZGQO010000004">
    <property type="protein sequence ID" value="KAK6187865.1"/>
    <property type="molecule type" value="Genomic_DNA"/>
</dbReference>
<feature type="region of interest" description="Disordered" evidence="1">
    <location>
        <begin position="263"/>
        <end position="285"/>
    </location>
</feature>
<dbReference type="SMART" id="SM00506">
    <property type="entry name" value="A1pp"/>
    <property type="match status" value="1"/>
</dbReference>
<evidence type="ECO:0000256" key="1">
    <source>
        <dbReference type="SAM" id="MobiDB-lite"/>
    </source>
</evidence>
<protein>
    <recommendedName>
        <fullName evidence="2">Macro domain-containing protein</fullName>
    </recommendedName>
</protein>
<dbReference type="SUPFAM" id="SSF52949">
    <property type="entry name" value="Macro domain-like"/>
    <property type="match status" value="1"/>
</dbReference>
<evidence type="ECO:0000313" key="3">
    <source>
        <dbReference type="EMBL" id="KAK6187865.1"/>
    </source>
</evidence>
<accession>A0AAN8K4B4</accession>
<name>A0AAN8K4B4_PATCE</name>
<gene>
    <name evidence="3" type="ORF">SNE40_005798</name>
</gene>
<feature type="compositionally biased region" description="Low complexity" evidence="1">
    <location>
        <begin position="274"/>
        <end position="285"/>
    </location>
</feature>
<dbReference type="Proteomes" id="UP001347796">
    <property type="component" value="Unassembled WGS sequence"/>
</dbReference>
<dbReference type="InterPro" id="IPR002589">
    <property type="entry name" value="Macro_dom"/>
</dbReference>
<organism evidence="3 4">
    <name type="scientific">Patella caerulea</name>
    <name type="common">Rayed Mediterranean limpet</name>
    <dbReference type="NCBI Taxonomy" id="87958"/>
    <lineage>
        <taxon>Eukaryota</taxon>
        <taxon>Metazoa</taxon>
        <taxon>Spiralia</taxon>
        <taxon>Lophotrochozoa</taxon>
        <taxon>Mollusca</taxon>
        <taxon>Gastropoda</taxon>
        <taxon>Patellogastropoda</taxon>
        <taxon>Patelloidea</taxon>
        <taxon>Patellidae</taxon>
        <taxon>Patella</taxon>
    </lineage>
</organism>
<sequence length="285" mass="32072">MLNSDDVKGGKKMKDKIDFVIKLRDRQPRLVTEWNKVFSGDIKDGSIEVSHGDIFKDAPSADAIVSPANSFGFMDGGIDMAYSLHFGWQMQHRLQKNIREKYDGELLVGQAAIIPTFEGGAKEDSMNWSTWNEGKPIKYLISAPTMRVPLFVDDSVNSYLAFRAVILAVKKFNTGNPTDPIKSVLCPGLGTAVGRMPFDRCAFQMKNAFDTFLLDKCPRRINPTRLEHMSFDTEVMQRYHVKCEDDDDDEEEENEYDCGDCKEIIDNDSDDNSDTASTASNKLPV</sequence>
<evidence type="ECO:0000259" key="2">
    <source>
        <dbReference type="PROSITE" id="PS51154"/>
    </source>
</evidence>
<dbReference type="InterPro" id="IPR043472">
    <property type="entry name" value="Macro_dom-like"/>
</dbReference>
<dbReference type="Gene3D" id="3.40.220.10">
    <property type="entry name" value="Leucine Aminopeptidase, subunit E, domain 1"/>
    <property type="match status" value="1"/>
</dbReference>
<dbReference type="CDD" id="cd02900">
    <property type="entry name" value="Macro_Appr_pase"/>
    <property type="match status" value="1"/>
</dbReference>
<dbReference type="PROSITE" id="PS51154">
    <property type="entry name" value="MACRO"/>
    <property type="match status" value="1"/>
</dbReference>